<dbReference type="Gene3D" id="1.25.40.10">
    <property type="entry name" value="Tetratricopeptide repeat domain"/>
    <property type="match status" value="2"/>
</dbReference>
<dbReference type="InterPro" id="IPR027417">
    <property type="entry name" value="P-loop_NTPase"/>
</dbReference>
<feature type="compositionally biased region" description="Acidic residues" evidence="2">
    <location>
        <begin position="1049"/>
        <end position="1066"/>
    </location>
</feature>
<accession>A0A6A6SZ54</accession>
<protein>
    <recommendedName>
        <fullName evidence="7">DUF676 domain-containing protein</fullName>
    </recommendedName>
</protein>
<feature type="compositionally biased region" description="Basic and acidic residues" evidence="2">
    <location>
        <begin position="1030"/>
        <end position="1048"/>
    </location>
</feature>
<feature type="compositionally biased region" description="Acidic residues" evidence="2">
    <location>
        <begin position="1214"/>
        <end position="1228"/>
    </location>
</feature>
<dbReference type="SUPFAM" id="SSF52540">
    <property type="entry name" value="P-loop containing nucleoside triphosphate hydrolases"/>
    <property type="match status" value="1"/>
</dbReference>
<evidence type="ECO:0000259" key="4">
    <source>
        <dbReference type="Pfam" id="PF05057"/>
    </source>
</evidence>
<evidence type="ECO:0000313" key="6">
    <source>
        <dbReference type="Proteomes" id="UP000799324"/>
    </source>
</evidence>
<feature type="region of interest" description="Disordered" evidence="2">
    <location>
        <begin position="1102"/>
        <end position="1151"/>
    </location>
</feature>
<dbReference type="InterPro" id="IPR007751">
    <property type="entry name" value="DUF676_lipase-like"/>
</dbReference>
<feature type="compositionally biased region" description="Polar residues" evidence="2">
    <location>
        <begin position="1104"/>
        <end position="1121"/>
    </location>
</feature>
<dbReference type="OrthoDB" id="427518at2759"/>
<organism evidence="5 6">
    <name type="scientific">Lophiostoma macrostomum CBS 122681</name>
    <dbReference type="NCBI Taxonomy" id="1314788"/>
    <lineage>
        <taxon>Eukaryota</taxon>
        <taxon>Fungi</taxon>
        <taxon>Dikarya</taxon>
        <taxon>Ascomycota</taxon>
        <taxon>Pezizomycotina</taxon>
        <taxon>Dothideomycetes</taxon>
        <taxon>Pleosporomycetidae</taxon>
        <taxon>Pleosporales</taxon>
        <taxon>Lophiostomataceae</taxon>
        <taxon>Lophiostoma</taxon>
    </lineage>
</organism>
<dbReference type="InterPro" id="IPR011990">
    <property type="entry name" value="TPR-like_helical_dom_sf"/>
</dbReference>
<feature type="region of interest" description="Disordered" evidence="2">
    <location>
        <begin position="1198"/>
        <end position="1275"/>
    </location>
</feature>
<dbReference type="Gene3D" id="3.40.50.1820">
    <property type="entry name" value="alpha/beta hydrolase"/>
    <property type="match status" value="1"/>
</dbReference>
<reference evidence="5" key="1">
    <citation type="journal article" date="2020" name="Stud. Mycol.">
        <title>101 Dothideomycetes genomes: a test case for predicting lifestyles and emergence of pathogens.</title>
        <authorList>
            <person name="Haridas S."/>
            <person name="Albert R."/>
            <person name="Binder M."/>
            <person name="Bloem J."/>
            <person name="Labutti K."/>
            <person name="Salamov A."/>
            <person name="Andreopoulos B."/>
            <person name="Baker S."/>
            <person name="Barry K."/>
            <person name="Bills G."/>
            <person name="Bluhm B."/>
            <person name="Cannon C."/>
            <person name="Castanera R."/>
            <person name="Culley D."/>
            <person name="Daum C."/>
            <person name="Ezra D."/>
            <person name="Gonzalez J."/>
            <person name="Henrissat B."/>
            <person name="Kuo A."/>
            <person name="Liang C."/>
            <person name="Lipzen A."/>
            <person name="Lutzoni F."/>
            <person name="Magnuson J."/>
            <person name="Mondo S."/>
            <person name="Nolan M."/>
            <person name="Ohm R."/>
            <person name="Pangilinan J."/>
            <person name="Park H.-J."/>
            <person name="Ramirez L."/>
            <person name="Alfaro M."/>
            <person name="Sun H."/>
            <person name="Tritt A."/>
            <person name="Yoshinaga Y."/>
            <person name="Zwiers L.-H."/>
            <person name="Turgeon B."/>
            <person name="Goodwin S."/>
            <person name="Spatafora J."/>
            <person name="Crous P."/>
            <person name="Grigoriev I."/>
        </authorList>
    </citation>
    <scope>NUCLEOTIDE SEQUENCE</scope>
    <source>
        <strain evidence="5">CBS 122681</strain>
    </source>
</reference>
<dbReference type="PANTHER" id="PTHR46082:SF6">
    <property type="entry name" value="AAA+ ATPASE DOMAIN-CONTAINING PROTEIN-RELATED"/>
    <property type="match status" value="1"/>
</dbReference>
<dbReference type="Pfam" id="PF13424">
    <property type="entry name" value="TPR_12"/>
    <property type="match status" value="2"/>
</dbReference>
<evidence type="ECO:0008006" key="7">
    <source>
        <dbReference type="Google" id="ProtNLM"/>
    </source>
</evidence>
<evidence type="ECO:0000256" key="2">
    <source>
        <dbReference type="SAM" id="MobiDB-lite"/>
    </source>
</evidence>
<evidence type="ECO:0000259" key="3">
    <source>
        <dbReference type="Pfam" id="PF00931"/>
    </source>
</evidence>
<dbReference type="Pfam" id="PF05057">
    <property type="entry name" value="DUF676"/>
    <property type="match status" value="1"/>
</dbReference>
<name>A0A6A6SZ54_9PLEO</name>
<dbReference type="InterPro" id="IPR029058">
    <property type="entry name" value="AB_hydrolase_fold"/>
</dbReference>
<dbReference type="Gene3D" id="3.40.50.300">
    <property type="entry name" value="P-loop containing nucleotide triphosphate hydrolases"/>
    <property type="match status" value="1"/>
</dbReference>
<dbReference type="Pfam" id="PF13374">
    <property type="entry name" value="TPR_10"/>
    <property type="match status" value="1"/>
</dbReference>
<dbReference type="GO" id="GO:0043531">
    <property type="term" value="F:ADP binding"/>
    <property type="evidence" value="ECO:0007669"/>
    <property type="project" value="InterPro"/>
</dbReference>
<proteinExistence type="inferred from homology"/>
<feature type="domain" description="DUF676" evidence="4">
    <location>
        <begin position="21"/>
        <end position="159"/>
    </location>
</feature>
<dbReference type="InterPro" id="IPR002182">
    <property type="entry name" value="NB-ARC"/>
</dbReference>
<comment type="similarity">
    <text evidence="1">Belongs to the putative lipase ROG1 family.</text>
</comment>
<gene>
    <name evidence="5" type="ORF">K491DRAFT_75781</name>
</gene>
<dbReference type="Pfam" id="PF00931">
    <property type="entry name" value="NB-ARC"/>
    <property type="match status" value="1"/>
</dbReference>
<evidence type="ECO:0000313" key="5">
    <source>
        <dbReference type="EMBL" id="KAF2651873.1"/>
    </source>
</evidence>
<dbReference type="Proteomes" id="UP000799324">
    <property type="component" value="Unassembled WGS sequence"/>
</dbReference>
<evidence type="ECO:0000256" key="1">
    <source>
        <dbReference type="ARBA" id="ARBA00007920"/>
    </source>
</evidence>
<dbReference type="SUPFAM" id="SSF53474">
    <property type="entry name" value="alpha/beta-Hydrolases"/>
    <property type="match status" value="1"/>
</dbReference>
<sequence length="1275" mass="142709">MAASKNFLEELVPGNDPEVDIVAVHGLNPKGTDAHAYKTWMSEGKIWLRDFLPAQIPNARILLFGYNSNVTNGANLMSVGDHAGNLLERLDFKRGNDPDRPIVFVAHSLGGLVVKKALVDAKLNDAYARIRSATHGIAFFATPHMGGNYAAFMKIVSKIVNHVARNSPNTLVEDLQKPSGPYGFIAKLNEDFQHQLEDYYFVNFFESNYTAGFDVIVDRESATMMLPGSRQIVVPVDANHSQICKFAKKDSIYEQVEGRIAKLAKDAVMERRRRHRTPSLSSTPRLNRERTTSSPALMLDGSPDFDKVAEVERSIFQVPYNRNPDFSGRNDLLDLIAHKLPPDNSQDRQRIALHGFGGVGKTEIALQCAYALQETQPEIAILWIQANSLESSHQSVSRIATALKIEGVETTNADVLGLVRERLLQPDPKWLMIVDQADGFHNPAIGEVEASKPYAQYRRLLQYIPDCPHGSVLVTTRDKKIANSFAKPADIEQILPLRPDESEDLMRRLLPREQGLGGAIVELTDRLNHFPLAIVQACSLMSGNGMSIHTYLQHYRESQSNALALFEHDHTDLSGGADYGNAVTTTWMISFQHLEARNEYASDLISFMAYVNPTDIPGDLLRMVKEDIDKARFDVACGDLKALSFISAAPPDMFNIQPVVQSVMRMWLQRNDKFQHWSDIALTTMANALPAPTISKSSWSSYERLVPHAQTLLEHASVVSNVEIHRADLLYKLAWYFRVRGDHEIAESLGAEALEIRTRVLGDTNEATLAAVHGLSLIIFEKGNVQQAETLQMTALETCKQALGEEHAVTLRSQGHLAAIRGTQKRYDEALLLQEKLLEVTERTFPDSPETWSAMRDLAITYCYLDRQPEAARLQQAVFASRQHHLGENHPETLTIMTDLATTYTEQERFEEAEWLLTKLLERSNRVLGYQHPHTRAAYTRLKNVLIMQNKMNEVNRLDRIIGQIQLRRRQSRMQARGYRRPSAKRNISDSVVTYSYERQLSSSITMNRFPSGATTRSKEVGLGLDMVHLSRDEEKDSGEFEKEPVEENEHEEGEEEGDDDQADEDAEEFATVKLGLRLMMRSMMTLPMINIVLVEPNDHAVEESTTVSPTKEGTRSSDTLSPDPAGSQGRSAVGYRKSPGKSPVNLQRPSYSNSKFIRTVEKKIDRNIDMEAGAELWKSGRGLSKDLAANTMMAVKSVKLPWKPKSSQIKEEDGTEDAPEDATEQSSEDLSKALVTTTDAVAIAKPEETEDGEEGEQNPGKKKGNRKSVLGIKF</sequence>
<dbReference type="AlphaFoldDB" id="A0A6A6SZ54"/>
<dbReference type="EMBL" id="MU004415">
    <property type="protein sequence ID" value="KAF2651873.1"/>
    <property type="molecule type" value="Genomic_DNA"/>
</dbReference>
<feature type="domain" description="NB-ARC" evidence="3">
    <location>
        <begin position="333"/>
        <end position="507"/>
    </location>
</feature>
<keyword evidence="6" id="KW-1185">Reference proteome</keyword>
<feature type="region of interest" description="Disordered" evidence="2">
    <location>
        <begin position="1030"/>
        <end position="1066"/>
    </location>
</feature>
<dbReference type="PANTHER" id="PTHR46082">
    <property type="entry name" value="ATP/GTP-BINDING PROTEIN-RELATED"/>
    <property type="match status" value="1"/>
</dbReference>
<dbReference type="SUPFAM" id="SSF48452">
    <property type="entry name" value="TPR-like"/>
    <property type="match status" value="2"/>
</dbReference>
<dbReference type="InterPro" id="IPR053137">
    <property type="entry name" value="NLR-like"/>
</dbReference>
<feature type="region of interest" description="Disordered" evidence="2">
    <location>
        <begin position="267"/>
        <end position="299"/>
    </location>
</feature>